<dbReference type="AlphaFoldDB" id="A0A2T2WQ08"/>
<name>A0A2T2WQ08_SULTH</name>
<dbReference type="Proteomes" id="UP000242705">
    <property type="component" value="Unassembled WGS sequence"/>
</dbReference>
<dbReference type="EMBL" id="PXYX01000058">
    <property type="protein sequence ID" value="PSR24314.1"/>
    <property type="molecule type" value="Genomic_DNA"/>
</dbReference>
<evidence type="ECO:0000313" key="1">
    <source>
        <dbReference type="EMBL" id="PSR24314.1"/>
    </source>
</evidence>
<accession>A0A2T2WQ08</accession>
<organism evidence="1 2">
    <name type="scientific">Sulfobacillus thermosulfidooxidans</name>
    <dbReference type="NCBI Taxonomy" id="28034"/>
    <lineage>
        <taxon>Bacteria</taxon>
        <taxon>Bacillati</taxon>
        <taxon>Bacillota</taxon>
        <taxon>Clostridia</taxon>
        <taxon>Eubacteriales</taxon>
        <taxon>Clostridiales Family XVII. Incertae Sedis</taxon>
        <taxon>Sulfobacillus</taxon>
    </lineage>
</organism>
<reference evidence="1 2" key="1">
    <citation type="journal article" date="2014" name="BMC Genomics">
        <title>Comparison of environmental and isolate Sulfobacillus genomes reveals diverse carbon, sulfur, nitrogen, and hydrogen metabolisms.</title>
        <authorList>
            <person name="Justice N.B."/>
            <person name="Norman A."/>
            <person name="Brown C.T."/>
            <person name="Singh A."/>
            <person name="Thomas B.C."/>
            <person name="Banfield J.F."/>
        </authorList>
    </citation>
    <scope>NUCLEOTIDE SEQUENCE [LARGE SCALE GENOMIC DNA]</scope>
    <source>
        <strain evidence="1">AMDSBA5</strain>
    </source>
</reference>
<gene>
    <name evidence="1" type="ORF">C7B47_15060</name>
</gene>
<comment type="caution">
    <text evidence="1">The sequence shown here is derived from an EMBL/GenBank/DDBJ whole genome shotgun (WGS) entry which is preliminary data.</text>
</comment>
<sequence length="344" mass="36239">MGLNKDQIYLYAAYDADYSSAQTIASHFGLPYGNVLGSFATAWTAVASGKFMVIAIGVPANNALYYNPCNFGSLGGTPFYNLDTPQDTLPPAGYYMNAAGETGQDSYQLAYNYVYYALNGNCNGCGNGGNPVTPADSCVGRNPVNANANGFCSSCSTYCSGSSCDTLSSIESTAVNSGWDPESIAQSVLNLINGMGQSTYGMDRYMAVAAMETQGCYNSPNACTQYGYSCNCQSPEVNEGFGVLQETWNGTALNHASTALNEVTNHGQSTKIWFPAGITPCTVLTDPGTAFAEFYWWAFSDSANNCGTIRDWIGGPCSAVCCAIQQYYAQTGISCSSSSCGCSA</sequence>
<evidence type="ECO:0000313" key="2">
    <source>
        <dbReference type="Proteomes" id="UP000242705"/>
    </source>
</evidence>
<proteinExistence type="predicted"/>
<protein>
    <submittedName>
        <fullName evidence="1">Uncharacterized protein</fullName>
    </submittedName>
</protein>